<evidence type="ECO:0000259" key="2">
    <source>
        <dbReference type="Pfam" id="PF07859"/>
    </source>
</evidence>
<dbReference type="STRING" id="1380566.A0A179FYK6"/>
<evidence type="ECO:0000313" key="3">
    <source>
        <dbReference type="EMBL" id="OAQ70756.1"/>
    </source>
</evidence>
<feature type="compositionally biased region" description="Basic and acidic residues" evidence="1">
    <location>
        <begin position="181"/>
        <end position="201"/>
    </location>
</feature>
<dbReference type="GO" id="GO:0016787">
    <property type="term" value="F:hydrolase activity"/>
    <property type="evidence" value="ECO:0007669"/>
    <property type="project" value="InterPro"/>
</dbReference>
<dbReference type="OrthoDB" id="19653at2759"/>
<evidence type="ECO:0000256" key="1">
    <source>
        <dbReference type="SAM" id="MobiDB-lite"/>
    </source>
</evidence>
<dbReference type="GeneID" id="28846696"/>
<reference evidence="3 4" key="1">
    <citation type="journal article" date="2016" name="PLoS Pathog.">
        <title>Biosynthesis of antibiotic leucinostatins in bio-control fungus Purpureocillium lilacinum and their inhibition on phytophthora revealed by genome mining.</title>
        <authorList>
            <person name="Wang G."/>
            <person name="Liu Z."/>
            <person name="Lin R."/>
            <person name="Li E."/>
            <person name="Mao Z."/>
            <person name="Ling J."/>
            <person name="Yang Y."/>
            <person name="Yin W.B."/>
            <person name="Xie B."/>
        </authorList>
    </citation>
    <scope>NUCLEOTIDE SEQUENCE [LARGE SCALE GENOMIC DNA]</scope>
    <source>
        <strain evidence="3">170</strain>
    </source>
</reference>
<feature type="region of interest" description="Disordered" evidence="1">
    <location>
        <begin position="177"/>
        <end position="206"/>
    </location>
</feature>
<gene>
    <name evidence="3" type="ORF">VFPPC_03169</name>
</gene>
<name>A0A179FYK6_METCM</name>
<dbReference type="Pfam" id="PF07859">
    <property type="entry name" value="Abhydrolase_3"/>
    <property type="match status" value="1"/>
</dbReference>
<sequence>MLQKLTREFANHGMPICCDIYTDDDYPTDTPVVLYFHAGGLVGWGRSAVPPWLVQTCWQRKWPLISASYRLMPQTTSKGLMEDITAAYEFAQNWQADGKKRRVIAAGSSFFPCAMLAHHNPVKPLALLSAQGINSFRHKFFNSSTMLTPEPIPESVMAPIIAGPIVVGETPAGDPSAFDVNKLRADGSRNPDYKAPPRVESDDNDPDNLRGMLYDYYIYRNEWVDLLGDIDPGYAWAKDGTDEAKARLDNWPPTVIFHGNADPDVELGVSEEMRDYLGENKVTLLVADGMHHLYELTKFIEEDSPGMDTVREVVKRLDEIVLQQS</sequence>
<evidence type="ECO:0000313" key="4">
    <source>
        <dbReference type="Proteomes" id="UP000078397"/>
    </source>
</evidence>
<dbReference type="SUPFAM" id="SSF53474">
    <property type="entry name" value="alpha/beta-Hydrolases"/>
    <property type="match status" value="1"/>
</dbReference>
<dbReference type="Gene3D" id="3.40.50.1820">
    <property type="entry name" value="alpha/beta hydrolase"/>
    <property type="match status" value="1"/>
</dbReference>
<protein>
    <submittedName>
        <fullName evidence="3">Pirin</fullName>
    </submittedName>
</protein>
<comment type="caution">
    <text evidence="3">The sequence shown here is derived from an EMBL/GenBank/DDBJ whole genome shotgun (WGS) entry which is preliminary data.</text>
</comment>
<dbReference type="RefSeq" id="XP_018147293.1">
    <property type="nucleotide sequence ID" value="XM_018282702.1"/>
</dbReference>
<feature type="domain" description="Alpha/beta hydrolase fold-3" evidence="2">
    <location>
        <begin position="33"/>
        <end position="109"/>
    </location>
</feature>
<organism evidence="3 4">
    <name type="scientific">Pochonia chlamydosporia 170</name>
    <dbReference type="NCBI Taxonomy" id="1380566"/>
    <lineage>
        <taxon>Eukaryota</taxon>
        <taxon>Fungi</taxon>
        <taxon>Dikarya</taxon>
        <taxon>Ascomycota</taxon>
        <taxon>Pezizomycotina</taxon>
        <taxon>Sordariomycetes</taxon>
        <taxon>Hypocreomycetidae</taxon>
        <taxon>Hypocreales</taxon>
        <taxon>Clavicipitaceae</taxon>
        <taxon>Pochonia</taxon>
    </lineage>
</organism>
<dbReference type="InterPro" id="IPR029058">
    <property type="entry name" value="AB_hydrolase_fold"/>
</dbReference>
<proteinExistence type="predicted"/>
<dbReference type="Proteomes" id="UP000078397">
    <property type="component" value="Unassembled WGS sequence"/>
</dbReference>
<accession>A0A179FYK6</accession>
<dbReference type="KEGG" id="pchm:VFPPC_03169"/>
<dbReference type="EMBL" id="LSBJ02000002">
    <property type="protein sequence ID" value="OAQ70756.1"/>
    <property type="molecule type" value="Genomic_DNA"/>
</dbReference>
<dbReference type="InterPro" id="IPR013094">
    <property type="entry name" value="AB_hydrolase_3"/>
</dbReference>
<dbReference type="AlphaFoldDB" id="A0A179FYK6"/>
<keyword evidence="4" id="KW-1185">Reference proteome</keyword>